<protein>
    <submittedName>
        <fullName evidence="1">Uncharacterized protein</fullName>
    </submittedName>
</protein>
<accession>A0ABW9XWV3</accession>
<dbReference type="EMBL" id="JAAAMV010000025">
    <property type="protein sequence ID" value="NBD27203.1"/>
    <property type="molecule type" value="Genomic_DNA"/>
</dbReference>
<evidence type="ECO:0000313" key="1">
    <source>
        <dbReference type="EMBL" id="NBD27203.1"/>
    </source>
</evidence>
<keyword evidence="2" id="KW-1185">Reference proteome</keyword>
<reference evidence="1 2" key="1">
    <citation type="submission" date="2020-01" db="EMBL/GenBank/DDBJ databases">
        <title>Paenibacillus soybeanensis sp. nov. isolated from the nodules of soybean (Glycine max(L.) Merr).</title>
        <authorList>
            <person name="Wang H."/>
        </authorList>
    </citation>
    <scope>NUCLEOTIDE SEQUENCE [LARGE SCALE GENOMIC DNA]</scope>
    <source>
        <strain evidence="1 2">T1</strain>
    </source>
</reference>
<dbReference type="Proteomes" id="UP000665561">
    <property type="component" value="Unassembled WGS sequence"/>
</dbReference>
<organism evidence="1 2">
    <name type="scientific">Paenibacillus glycinis</name>
    <dbReference type="NCBI Taxonomy" id="2697035"/>
    <lineage>
        <taxon>Bacteria</taxon>
        <taxon>Bacillati</taxon>
        <taxon>Bacillota</taxon>
        <taxon>Bacilli</taxon>
        <taxon>Bacillales</taxon>
        <taxon>Paenibacillaceae</taxon>
        <taxon>Paenibacillus</taxon>
    </lineage>
</organism>
<comment type="caution">
    <text evidence="1">The sequence shown here is derived from an EMBL/GenBank/DDBJ whole genome shotgun (WGS) entry which is preliminary data.</text>
</comment>
<sequence>MRASTDLSFAGHRGVTYTITTQGATYANEAIEASLIRELIGGFELDPNDFIVIDPSVLIEGSSYMQAVPSGDAENGIAVELRLDHPDGSFKHYSYSTGDVEEVMTMFLAYWGLQKLPDWTGWRDITDQF</sequence>
<name>A0ABW9XWV3_9BACL</name>
<proteinExistence type="predicted"/>
<gene>
    <name evidence="1" type="ORF">GT019_25295</name>
</gene>
<evidence type="ECO:0000313" key="2">
    <source>
        <dbReference type="Proteomes" id="UP000665561"/>
    </source>
</evidence>
<dbReference type="RefSeq" id="WP_161746219.1">
    <property type="nucleotide sequence ID" value="NZ_JAAAMV010000025.1"/>
</dbReference>